<feature type="region of interest" description="Disordered" evidence="10">
    <location>
        <begin position="51"/>
        <end position="83"/>
    </location>
</feature>
<evidence type="ECO:0000256" key="1">
    <source>
        <dbReference type="ARBA" id="ARBA00000185"/>
    </source>
</evidence>
<evidence type="ECO:0000256" key="7">
    <source>
        <dbReference type="HAMAP-Rule" id="MF_00936"/>
    </source>
</evidence>
<evidence type="ECO:0000256" key="5">
    <source>
        <dbReference type="ARBA" id="ARBA00023136"/>
    </source>
</evidence>
<evidence type="ECO:0000256" key="6">
    <source>
        <dbReference type="ARBA" id="ARBA00023235"/>
    </source>
</evidence>
<dbReference type="InterPro" id="IPR005742">
    <property type="entry name" value="TopoIV_A_Gneg"/>
</dbReference>
<dbReference type="Gene3D" id="2.120.10.90">
    <property type="entry name" value="DNA gyrase/topoisomerase IV, subunit A, C-terminal"/>
    <property type="match status" value="1"/>
</dbReference>
<dbReference type="HOGENOM" id="CLU_002977_6_1_4"/>
<feature type="site" description="Interaction with DNA" evidence="7">
    <location>
        <position position="162"/>
    </location>
</feature>
<dbReference type="NCBIfam" id="NF004044">
    <property type="entry name" value="PRK05561.1"/>
    <property type="match status" value="1"/>
</dbReference>
<dbReference type="EC" id="5.6.2.2" evidence="7"/>
<dbReference type="PANTHER" id="PTHR43493">
    <property type="entry name" value="DNA GYRASE/TOPOISOMERASE SUBUNIT A"/>
    <property type="match status" value="1"/>
</dbReference>
<dbReference type="GO" id="GO:0005694">
    <property type="term" value="C:chromosome"/>
    <property type="evidence" value="ECO:0007669"/>
    <property type="project" value="InterPro"/>
</dbReference>
<dbReference type="PANTHER" id="PTHR43493:SF1">
    <property type="entry name" value="DNA TOPOISOMERASE 4 SUBUNIT A"/>
    <property type="match status" value="1"/>
</dbReference>
<comment type="subunit">
    <text evidence="7">Heterotetramer composed of ParC and ParE.</text>
</comment>
<evidence type="ECO:0000256" key="2">
    <source>
        <dbReference type="ARBA" id="ARBA00022475"/>
    </source>
</evidence>
<evidence type="ECO:0000256" key="10">
    <source>
        <dbReference type="SAM" id="MobiDB-lite"/>
    </source>
</evidence>
<dbReference type="InterPro" id="IPR013758">
    <property type="entry name" value="Topo_IIA_A/C_ab"/>
</dbReference>
<organism evidence="12 13">
    <name type="scientific">Azospira oryzae (strain ATCC BAA-33 / DSM 13638 / PS)</name>
    <name type="common">Dechlorosoma suillum</name>
    <dbReference type="NCBI Taxonomy" id="640081"/>
    <lineage>
        <taxon>Bacteria</taxon>
        <taxon>Pseudomonadati</taxon>
        <taxon>Pseudomonadota</taxon>
        <taxon>Betaproteobacteria</taxon>
        <taxon>Rhodocyclales</taxon>
        <taxon>Rhodocyclaceae</taxon>
        <taxon>Azospira</taxon>
    </lineage>
</organism>
<reference evidence="12 13" key="1">
    <citation type="journal article" date="2012" name="J. Bacteriol.">
        <title>Complete genome sequence of the anaerobic perchlorate-reducing bacterium Azospira suillum strain PS.</title>
        <authorList>
            <person name="Byrne-Bailey K.G."/>
            <person name="Coates J.D."/>
        </authorList>
    </citation>
    <scope>NUCLEOTIDE SEQUENCE [LARGE SCALE GENOMIC DNA]</scope>
    <source>
        <strain evidence="13">ATCC BAA-33 / DSM 13638 / PS</strain>
    </source>
</reference>
<dbReference type="InterPro" id="IPR013760">
    <property type="entry name" value="Topo_IIA-like_dom_sf"/>
</dbReference>
<dbReference type="eggNOG" id="COG0188">
    <property type="taxonomic scope" value="Bacteria"/>
</dbReference>
<keyword evidence="9" id="KW-0175">Coiled coil</keyword>
<dbReference type="FunFam" id="1.10.268.10:FF:000001">
    <property type="entry name" value="DNA gyrase subunit A"/>
    <property type="match status" value="1"/>
</dbReference>
<dbReference type="KEGG" id="dsu:Dsui_2785"/>
<dbReference type="GO" id="GO:0003677">
    <property type="term" value="F:DNA binding"/>
    <property type="evidence" value="ECO:0007669"/>
    <property type="project" value="UniProtKB-UniRule"/>
</dbReference>
<dbReference type="InterPro" id="IPR050220">
    <property type="entry name" value="Type_II_DNA_Topoisomerases"/>
</dbReference>
<dbReference type="RefSeq" id="WP_014237812.1">
    <property type="nucleotide sequence ID" value="NC_016616.1"/>
</dbReference>
<evidence type="ECO:0000313" key="13">
    <source>
        <dbReference type="Proteomes" id="UP000005633"/>
    </source>
</evidence>
<evidence type="ECO:0000259" key="11">
    <source>
        <dbReference type="PROSITE" id="PS52040"/>
    </source>
</evidence>
<sequence>MTHKNEHNNDSLSGDLFAADDNKATAAEVAQAEAVAEHLIEQAAQMDGALEAASSGDAGDADADMPVAAASGGSGGGNNLAPLPPLPTDADSAPLALFAERAYLEYAVSVVKGRALPDVCDGQKPVQRRILYAMNELGLTSGAKPVKSARVVGDVIGKYHPHGDSSVYEAIVRVAQDFSLRYPLVDGIGNFGSRDGDTAAAMRYTECRLTPIAQLLLGELDMGTVDFQPNYDGAFQEPALLPARLPMLLLNGASGIAVGMATEMPSHNLREVSEAAIALIRKPELSVADLMEYIPAPDFPGGGQIISTPADIRNAYETGRGSLKVRARWKVEELARGQWQLVVYELPPSASNQKILEEIEDLTNPKVKTGKKTLTQEQTQTKQLILSVLEKARDESDKQHPVRLVFEPRSSRQDANEFMNILLAHTSMESSAPINMVAIGLDGRPRQKTLKDLLAEWIAFRFDTVRRRTEHRLGKVNDRIHILEGRHIVFLNIDEVIHLIRESDEPKAALIARFNLSDRQAEDILEIRLRQLARLEGIKIEQELAELREEKAGLENLLADDKAMKSLIISEIKADTKKYGDERRTVVEAAERAAVAQVVVNEPVTVLLSEKGWMRTRQGHGLDLSTVGFKEGDRLFAAQECRTVDNVVVLLTDGRACTVPVSSLPGGRGDGVPVATLITIPSGAKVAQMVCGNAEQRVLLAVSSGYGFTCRIGDMLGRNKAGKQFISVEPGDTILSPWTFDSHETLLAISSGGRLLVFPIADVNELPRGGRGVILMKLNEGDTLAAVAVAASDETLQIRCISKTGKETQMSVTPKDVQIFLSARARKGEAFIGRTQPVGFVRETPLK</sequence>
<keyword evidence="2 7" id="KW-1003">Cell membrane</keyword>
<dbReference type="Gene3D" id="3.90.199.10">
    <property type="entry name" value="Topoisomerase II, domain 5"/>
    <property type="match status" value="1"/>
</dbReference>
<comment type="function">
    <text evidence="7">Topoisomerase IV is essential for chromosome segregation. It relaxes supercoiled DNA. Performs the decatenation events required during the replication of a circular DNA molecule.</text>
</comment>
<name>G8QQ24_AZOOP</name>
<dbReference type="AlphaFoldDB" id="G8QQ24"/>
<dbReference type="InterPro" id="IPR002205">
    <property type="entry name" value="Topo_IIA_dom_A"/>
</dbReference>
<dbReference type="STRING" id="640081.Dsui_2785"/>
<proteinExistence type="inferred from homology"/>
<dbReference type="GO" id="GO:0019897">
    <property type="term" value="C:extrinsic component of plasma membrane"/>
    <property type="evidence" value="ECO:0007669"/>
    <property type="project" value="UniProtKB-UniRule"/>
</dbReference>
<dbReference type="GO" id="GO:0005524">
    <property type="term" value="F:ATP binding"/>
    <property type="evidence" value="ECO:0007669"/>
    <property type="project" value="InterPro"/>
</dbReference>
<feature type="domain" description="Topo IIA-type catalytic" evidence="11">
    <location>
        <begin position="116"/>
        <end position="604"/>
    </location>
</feature>
<dbReference type="SMART" id="SM00434">
    <property type="entry name" value="TOP4c"/>
    <property type="match status" value="1"/>
</dbReference>
<dbReference type="HAMAP" id="MF_00936">
    <property type="entry name" value="ParC_type1"/>
    <property type="match status" value="1"/>
</dbReference>
<dbReference type="Pfam" id="PF00521">
    <property type="entry name" value="DNA_topoisoIV"/>
    <property type="match status" value="1"/>
</dbReference>
<comment type="catalytic activity">
    <reaction evidence="1 7 8">
        <text>ATP-dependent breakage, passage and rejoining of double-stranded DNA.</text>
        <dbReference type="EC" id="5.6.2.2"/>
    </reaction>
</comment>
<dbReference type="Gene3D" id="3.30.1360.40">
    <property type="match status" value="1"/>
</dbReference>
<evidence type="ECO:0000256" key="4">
    <source>
        <dbReference type="ARBA" id="ARBA00023125"/>
    </source>
</evidence>
<feature type="site" description="Transition state stabilizer" evidence="7">
    <location>
        <position position="203"/>
    </location>
</feature>
<feature type="site" description="Interaction with DNA" evidence="7">
    <location>
        <position position="160"/>
    </location>
</feature>
<gene>
    <name evidence="7" type="primary">parC</name>
    <name evidence="12" type="ordered locus">Dsui_2785</name>
</gene>
<dbReference type="GO" id="GO:0009330">
    <property type="term" value="C:DNA topoisomerase type II (double strand cut, ATP-hydrolyzing) complex"/>
    <property type="evidence" value="ECO:0007669"/>
    <property type="project" value="TreeGrafter"/>
</dbReference>
<dbReference type="SUPFAM" id="SSF56719">
    <property type="entry name" value="Type II DNA topoisomerase"/>
    <property type="match status" value="1"/>
</dbReference>
<dbReference type="GO" id="GO:0006265">
    <property type="term" value="P:DNA topological change"/>
    <property type="evidence" value="ECO:0007669"/>
    <property type="project" value="UniProtKB-UniRule"/>
</dbReference>
<dbReference type="GO" id="GO:0003918">
    <property type="term" value="F:DNA topoisomerase type II (double strand cut, ATP-hydrolyzing) activity"/>
    <property type="evidence" value="ECO:0007669"/>
    <property type="project" value="UniProtKB-UniRule"/>
</dbReference>
<dbReference type="PROSITE" id="PS52040">
    <property type="entry name" value="TOPO_IIA"/>
    <property type="match status" value="1"/>
</dbReference>
<keyword evidence="5 7" id="KW-0472">Membrane</keyword>
<feature type="compositionally biased region" description="Low complexity" evidence="10">
    <location>
        <begin position="51"/>
        <end position="71"/>
    </location>
</feature>
<feature type="active site" description="O-(5'-phospho-DNA)-tyrosine intermediate" evidence="7 8">
    <location>
        <position position="204"/>
    </location>
</feature>
<dbReference type="EMBL" id="CP003153">
    <property type="protein sequence ID" value="AEV27131.1"/>
    <property type="molecule type" value="Genomic_DNA"/>
</dbReference>
<evidence type="ECO:0000256" key="9">
    <source>
        <dbReference type="SAM" id="Coils"/>
    </source>
</evidence>
<dbReference type="SUPFAM" id="SSF101904">
    <property type="entry name" value="GyrA/ParC C-terminal domain-like"/>
    <property type="match status" value="1"/>
</dbReference>
<dbReference type="InterPro" id="IPR013757">
    <property type="entry name" value="Topo_IIA_A_a_sf"/>
</dbReference>
<feature type="coiled-coil region" evidence="9">
    <location>
        <begin position="530"/>
        <end position="564"/>
    </location>
</feature>
<dbReference type="InterPro" id="IPR035516">
    <property type="entry name" value="Gyrase/topoIV_suA_C"/>
</dbReference>
<accession>G8QQ24</accession>
<keyword evidence="4 7" id="KW-0238">DNA-binding</keyword>
<dbReference type="GO" id="GO:0007059">
    <property type="term" value="P:chromosome segregation"/>
    <property type="evidence" value="ECO:0007669"/>
    <property type="project" value="UniProtKB-UniRule"/>
</dbReference>
<dbReference type="CDD" id="cd00187">
    <property type="entry name" value="TOP4c"/>
    <property type="match status" value="1"/>
</dbReference>
<comment type="similarity">
    <text evidence="7">Belongs to the type II topoisomerase GyrA/ParC subunit family. ParC type 1 subfamily.</text>
</comment>
<dbReference type="Proteomes" id="UP000005633">
    <property type="component" value="Chromosome"/>
</dbReference>
<keyword evidence="6 7" id="KW-0413">Isomerase</keyword>
<comment type="subcellular location">
    <subcellularLocation>
        <location evidence="7">Cell membrane</location>
        <topology evidence="7">Peripheral membrane protein</topology>
    </subcellularLocation>
</comment>
<feature type="site" description="Interaction with DNA" evidence="7">
    <location>
        <position position="124"/>
    </location>
</feature>
<keyword evidence="3 7" id="KW-0799">Topoisomerase</keyword>
<evidence type="ECO:0000313" key="12">
    <source>
        <dbReference type="EMBL" id="AEV27131.1"/>
    </source>
</evidence>
<protein>
    <recommendedName>
        <fullName evidence="7">DNA topoisomerase 4 subunit A</fullName>
        <ecNumber evidence="7">5.6.2.2</ecNumber>
    </recommendedName>
    <alternativeName>
        <fullName evidence="7">Topoisomerase IV subunit A</fullName>
    </alternativeName>
</protein>
<dbReference type="GO" id="GO:0005737">
    <property type="term" value="C:cytoplasm"/>
    <property type="evidence" value="ECO:0007669"/>
    <property type="project" value="TreeGrafter"/>
</dbReference>
<dbReference type="InterPro" id="IPR006691">
    <property type="entry name" value="GyrA/parC_rep"/>
</dbReference>
<dbReference type="Pfam" id="PF03989">
    <property type="entry name" value="DNA_gyraseA_C"/>
    <property type="match status" value="1"/>
</dbReference>
<dbReference type="Gene3D" id="1.10.268.10">
    <property type="entry name" value="Topoisomerase, domain 3"/>
    <property type="match status" value="1"/>
</dbReference>
<dbReference type="NCBIfam" id="TIGR01062">
    <property type="entry name" value="parC_Gneg"/>
    <property type="match status" value="1"/>
</dbReference>
<evidence type="ECO:0000256" key="3">
    <source>
        <dbReference type="ARBA" id="ARBA00023029"/>
    </source>
</evidence>
<evidence type="ECO:0000256" key="8">
    <source>
        <dbReference type="PROSITE-ProRule" id="PRU01384"/>
    </source>
</evidence>